<dbReference type="Proteomes" id="UP000238169">
    <property type="component" value="Unassembled WGS sequence"/>
</dbReference>
<gene>
    <name evidence="3" type="ORF">NOV72_06109</name>
</gene>
<dbReference type="RefSeq" id="WP_106858330.1">
    <property type="nucleotide sequence ID" value="NZ_OGTP01000041.1"/>
</dbReference>
<accession>A0A2U3IF93</accession>
<name>A0A2U3IF93_9BURK</name>
<evidence type="ECO:0000259" key="2">
    <source>
        <dbReference type="Pfam" id="PF18153"/>
    </source>
</evidence>
<feature type="transmembrane region" description="Helical" evidence="1">
    <location>
        <begin position="41"/>
        <end position="62"/>
    </location>
</feature>
<reference evidence="4" key="1">
    <citation type="submission" date="2018-01" db="EMBL/GenBank/DDBJ databases">
        <authorList>
            <person name="Peeters C."/>
        </authorList>
    </citation>
    <scope>NUCLEOTIDE SEQUENCE [LARGE SCALE GENOMIC DNA]</scope>
</reference>
<keyword evidence="4" id="KW-1185">Reference proteome</keyword>
<keyword evidence="1" id="KW-0472">Membrane</keyword>
<evidence type="ECO:0000313" key="3">
    <source>
        <dbReference type="EMBL" id="SPB18904.1"/>
    </source>
</evidence>
<dbReference type="EMBL" id="OGTP01000041">
    <property type="protein sequence ID" value="SPB18904.1"/>
    <property type="molecule type" value="Genomic_DNA"/>
</dbReference>
<proteinExistence type="predicted"/>
<dbReference type="Pfam" id="PF18153">
    <property type="entry name" value="Cap15_CD_rec"/>
    <property type="match status" value="1"/>
</dbReference>
<protein>
    <recommendedName>
        <fullName evidence="2">CD-NTase-associated protein 15 domain-containing protein</fullName>
    </recommendedName>
</protein>
<dbReference type="InterPro" id="IPR041208">
    <property type="entry name" value="Cap15"/>
</dbReference>
<feature type="domain" description="CD-NTase-associated protein 15" evidence="2">
    <location>
        <begin position="77"/>
        <end position="190"/>
    </location>
</feature>
<keyword evidence="1" id="KW-1133">Transmembrane helix</keyword>
<dbReference type="AlphaFoldDB" id="A0A2U3IF93"/>
<evidence type="ECO:0000256" key="1">
    <source>
        <dbReference type="SAM" id="Phobius"/>
    </source>
</evidence>
<feature type="transmembrane region" description="Helical" evidence="1">
    <location>
        <begin position="7"/>
        <end position="29"/>
    </location>
</feature>
<organism evidence="3 4">
    <name type="scientific">Caballeronia novacaledonica</name>
    <dbReference type="NCBI Taxonomy" id="1544861"/>
    <lineage>
        <taxon>Bacteria</taxon>
        <taxon>Pseudomonadati</taxon>
        <taxon>Pseudomonadota</taxon>
        <taxon>Betaproteobacteria</taxon>
        <taxon>Burkholderiales</taxon>
        <taxon>Burkholderiaceae</taxon>
        <taxon>Caballeronia</taxon>
    </lineage>
</organism>
<sequence length="202" mass="22836">MFRIINFSSLIKLAVGLTVFFSIAVYALILHFSPTTSLFKLFSISSAVTALLIFLIGSNFTARRIWSLMRLFDGSLFPDINGAWEGEITFEGGQLTARAVIRQTLSHTQIDLHTPTSKSITLESTPVSESGQPRLYYVHRVTPQNPNWQIYTGSTLFDVRYVQVNGEKVLELSGHYYTNRKTNGRIRLRQIGGDCLQDVSYY</sequence>
<evidence type="ECO:0000313" key="4">
    <source>
        <dbReference type="Proteomes" id="UP000238169"/>
    </source>
</evidence>
<dbReference type="OrthoDB" id="1430668at2"/>
<keyword evidence="1" id="KW-0812">Transmembrane</keyword>